<dbReference type="InterPro" id="IPR050535">
    <property type="entry name" value="DNA_Repair-Maintenance_Comp"/>
</dbReference>
<dbReference type="Gene3D" id="3.60.21.10">
    <property type="match status" value="1"/>
</dbReference>
<dbReference type="EMBL" id="QREL01000001">
    <property type="protein sequence ID" value="REE28803.1"/>
    <property type="molecule type" value="Genomic_DNA"/>
</dbReference>
<feature type="binding site" evidence="9">
    <location>
        <position position="197"/>
    </location>
    <ligand>
        <name>Mn(2+)</name>
        <dbReference type="ChEBI" id="CHEBI:29035"/>
        <label>2</label>
    </ligand>
</feature>
<keyword evidence="5 9" id="KW-0378">Hydrolase</keyword>
<keyword evidence="12" id="KW-1185">Reference proteome</keyword>
<dbReference type="CDD" id="cd00840">
    <property type="entry name" value="MPP_Mre11_N"/>
    <property type="match status" value="1"/>
</dbReference>
<evidence type="ECO:0000256" key="1">
    <source>
        <dbReference type="ARBA" id="ARBA00022722"/>
    </source>
</evidence>
<dbReference type="InterPro" id="IPR004843">
    <property type="entry name" value="Calcineurin-like_PHP"/>
</dbReference>
<keyword evidence="8 9" id="KW-0464">Manganese</keyword>
<feature type="binding site" evidence="9">
    <location>
        <position position="48"/>
    </location>
    <ligand>
        <name>Mn(2+)</name>
        <dbReference type="ChEBI" id="CHEBI:29035"/>
        <label>2</label>
    </ligand>
</feature>
<dbReference type="GO" id="GO:0006302">
    <property type="term" value="P:double-strand break repair"/>
    <property type="evidence" value="ECO:0007669"/>
    <property type="project" value="UniProtKB-UniRule"/>
</dbReference>
<keyword evidence="6 9" id="KW-0269">Exonuclease</keyword>
<comment type="cofactor">
    <cofactor evidence="9">
        <name>Mn(2+)</name>
        <dbReference type="ChEBI" id="CHEBI:29035"/>
    </cofactor>
    <text evidence="9">Binds 2 manganese ions per subunit.</text>
</comment>
<dbReference type="EC" id="3.1.-.-" evidence="9"/>
<name>A0A371NE70_9EURY</name>
<dbReference type="GO" id="GO:0030145">
    <property type="term" value="F:manganese ion binding"/>
    <property type="evidence" value="ECO:0007669"/>
    <property type="project" value="UniProtKB-UniRule"/>
</dbReference>
<gene>
    <name evidence="9" type="primary">mre11</name>
    <name evidence="11" type="ORF">C7452_0827</name>
</gene>
<evidence type="ECO:0000256" key="2">
    <source>
        <dbReference type="ARBA" id="ARBA00022723"/>
    </source>
</evidence>
<comment type="activity regulation">
    <text evidence="9">Nuclease activity is regulated by Rad50.</text>
</comment>
<dbReference type="Proteomes" id="UP000256864">
    <property type="component" value="Unassembled WGS sequence"/>
</dbReference>
<evidence type="ECO:0000259" key="10">
    <source>
        <dbReference type="Pfam" id="PF00149"/>
    </source>
</evidence>
<reference evidence="11 12" key="1">
    <citation type="submission" date="2018-07" db="EMBL/GenBank/DDBJ databases">
        <title>Genomic Encyclopedia of Type Strains, Phase IV (KMG-IV): sequencing the most valuable type-strain genomes for metagenomic binning, comparative biology and taxonomic classification.</title>
        <authorList>
            <person name="Goeker M."/>
        </authorList>
    </citation>
    <scope>NUCLEOTIDE SEQUENCE [LARGE SCALE GENOMIC DNA]</scope>
    <source>
        <strain evidence="11 12">DSM 7466</strain>
    </source>
</reference>
<dbReference type="HAMAP" id="MF_02044">
    <property type="entry name" value="Mre11"/>
    <property type="match status" value="1"/>
</dbReference>
<accession>A0A371NE70</accession>
<feature type="binding site" evidence="9">
    <location>
        <position position="48"/>
    </location>
    <ligand>
        <name>Mn(2+)</name>
        <dbReference type="ChEBI" id="CHEBI:29035"/>
        <label>1</label>
    </ligand>
</feature>
<evidence type="ECO:0000256" key="4">
    <source>
        <dbReference type="ARBA" id="ARBA00022763"/>
    </source>
</evidence>
<dbReference type="RefSeq" id="WP_115892295.1">
    <property type="nucleotide sequence ID" value="NZ_QREL01000001.1"/>
</dbReference>
<feature type="binding site" evidence="9">
    <location>
        <position position="9"/>
    </location>
    <ligand>
        <name>Mn(2+)</name>
        <dbReference type="ChEBI" id="CHEBI:29035"/>
        <label>1</label>
    </ligand>
</feature>
<evidence type="ECO:0000256" key="8">
    <source>
        <dbReference type="ARBA" id="ARBA00023211"/>
    </source>
</evidence>
<dbReference type="AlphaFoldDB" id="A0A371NE70"/>
<dbReference type="PANTHER" id="PTHR30337">
    <property type="entry name" value="COMPONENT OF ATP-DEPENDENT DSDNA EXONUCLEASE"/>
    <property type="match status" value="1"/>
</dbReference>
<organism evidence="11 12">
    <name type="scientific">Methanothermobacter defluvii</name>
    <dbReference type="NCBI Taxonomy" id="49339"/>
    <lineage>
        <taxon>Archaea</taxon>
        <taxon>Methanobacteriati</taxon>
        <taxon>Methanobacteriota</taxon>
        <taxon>Methanomada group</taxon>
        <taxon>Methanobacteria</taxon>
        <taxon>Methanobacteriales</taxon>
        <taxon>Methanobacteriaceae</taxon>
        <taxon>Methanothermobacter</taxon>
    </lineage>
</organism>
<evidence type="ECO:0000256" key="9">
    <source>
        <dbReference type="HAMAP-Rule" id="MF_02044"/>
    </source>
</evidence>
<keyword evidence="4 9" id="KW-0227">DNA damage</keyword>
<comment type="caution">
    <text evidence="9">Lacks conserved residue(s) required for the propagation of feature annotation.</text>
</comment>
<evidence type="ECO:0000256" key="6">
    <source>
        <dbReference type="ARBA" id="ARBA00022839"/>
    </source>
</evidence>
<evidence type="ECO:0000313" key="12">
    <source>
        <dbReference type="Proteomes" id="UP000256864"/>
    </source>
</evidence>
<keyword evidence="2 9" id="KW-0479">Metal-binding</keyword>
<keyword evidence="7 9" id="KW-0234">DNA repair</keyword>
<dbReference type="GO" id="GO:0008408">
    <property type="term" value="F:3'-5' exonuclease activity"/>
    <property type="evidence" value="ECO:0007669"/>
    <property type="project" value="UniProtKB-UniRule"/>
</dbReference>
<feature type="domain" description="Calcineurin-like phosphoesterase" evidence="10">
    <location>
        <begin position="3"/>
        <end position="200"/>
    </location>
</feature>
<feature type="binding site" evidence="9">
    <location>
        <position position="11"/>
    </location>
    <ligand>
        <name>Mn(2+)</name>
        <dbReference type="ChEBI" id="CHEBI:29035"/>
        <label>1</label>
    </ligand>
</feature>
<evidence type="ECO:0000313" key="11">
    <source>
        <dbReference type="EMBL" id="REE28803.1"/>
    </source>
</evidence>
<dbReference type="PANTHER" id="PTHR30337:SF0">
    <property type="entry name" value="NUCLEASE SBCCD SUBUNIT D"/>
    <property type="match status" value="1"/>
</dbReference>
<comment type="similarity">
    <text evidence="9">Belongs to the MRE11/RAD32 family.</text>
</comment>
<keyword evidence="1 9" id="KW-0540">Nuclease</keyword>
<sequence>MYRFAHLSDCHLGAQKHPDLRELEFEAFRMALDDALQNDVDFMIIAGDLFHSNIPNMETVKRATLELRRIREAGVPIYVNYGSHDYSPSHTSMIDILESAGVIDKVVRPIPGKKLGLEFTVDEKTGAKITGLSGRSRTLEAEYFMKLDREALEAEDGFRIFLFHSAITQFKPVDLADMESVDLNLFPRGFEYYAGGHVHRKGCYIEEGYGPIVYPGTLFGSYAGDLEENARGETRGYYLVKFTDRAREPEFREIRPSEFEYIECDVTGKNSQDAYHQIGREIAGHDVTGKVVMLKIRGELSSGRTSDIDSASIREKLESMGARVVQINRYGLSTREIQKVRVVESDVPRLERRIFREKLAGLDIRNRKLVEEGDSIAVELLRRLENEKAPGENKSEYEKRIIEDAEDVLGLDLGGDGT</sequence>
<evidence type="ECO:0000256" key="7">
    <source>
        <dbReference type="ARBA" id="ARBA00023204"/>
    </source>
</evidence>
<dbReference type="InterPro" id="IPR032885">
    <property type="entry name" value="Mre11_archaea-type"/>
</dbReference>
<dbReference type="GO" id="GO:0004519">
    <property type="term" value="F:endonuclease activity"/>
    <property type="evidence" value="ECO:0007669"/>
    <property type="project" value="UniProtKB-UniRule"/>
</dbReference>
<dbReference type="InterPro" id="IPR041796">
    <property type="entry name" value="Mre11_N"/>
</dbReference>
<proteinExistence type="inferred from homology"/>
<evidence type="ECO:0000256" key="5">
    <source>
        <dbReference type="ARBA" id="ARBA00022801"/>
    </source>
</evidence>
<dbReference type="GO" id="GO:0000403">
    <property type="term" value="F:Y-form DNA binding"/>
    <property type="evidence" value="ECO:0007669"/>
    <property type="project" value="UniProtKB-UniRule"/>
</dbReference>
<comment type="subunit">
    <text evidence="9">Homodimer. Forms a heterotetramer composed of two Mre11 subunits and two Rad50 subunits.</text>
</comment>
<feature type="binding site" evidence="9">
    <location>
        <position position="199"/>
    </location>
    <ligand>
        <name>Mn(2+)</name>
        <dbReference type="ChEBI" id="CHEBI:29035"/>
        <label>1</label>
    </ligand>
</feature>
<dbReference type="GO" id="GO:0045027">
    <property type="term" value="F:DNA end binding"/>
    <property type="evidence" value="ECO:0007669"/>
    <property type="project" value="UniProtKB-UniRule"/>
</dbReference>
<feature type="active site" description="Proton donor" evidence="9">
    <location>
        <position position="84"/>
    </location>
</feature>
<keyword evidence="3 9" id="KW-0255">Endonuclease</keyword>
<dbReference type="SUPFAM" id="SSF56300">
    <property type="entry name" value="Metallo-dependent phosphatases"/>
    <property type="match status" value="1"/>
</dbReference>
<dbReference type="InterPro" id="IPR029052">
    <property type="entry name" value="Metallo-depent_PP-like"/>
</dbReference>
<feature type="binding site" evidence="9">
    <location>
        <position position="164"/>
    </location>
    <ligand>
        <name>Mn(2+)</name>
        <dbReference type="ChEBI" id="CHEBI:29035"/>
        <label>2</label>
    </ligand>
</feature>
<comment type="caution">
    <text evidence="11">The sequence shown here is derived from an EMBL/GenBank/DDBJ whole genome shotgun (WGS) entry which is preliminary data.</text>
</comment>
<evidence type="ECO:0000256" key="3">
    <source>
        <dbReference type="ARBA" id="ARBA00022759"/>
    </source>
</evidence>
<protein>
    <recommendedName>
        <fullName evidence="9">DNA double-strand break repair protein Mre11</fullName>
        <ecNumber evidence="9">3.1.-.-</ecNumber>
    </recommendedName>
</protein>
<dbReference type="Pfam" id="PF00149">
    <property type="entry name" value="Metallophos"/>
    <property type="match status" value="1"/>
</dbReference>
<comment type="function">
    <text evidence="9">Part of the Rad50/Mre11 complex, which is involved in the early steps of DNA double-strand break (DSB) repair. The complex may facilitate opening of the processed DNA ends to aid in the recruitment of HerA and NurA. Mre11 binds to DSB ends and has both double-stranded 3'-5' exonuclease activity and single-stranded endonuclease activity.</text>
</comment>